<evidence type="ECO:0000313" key="1">
    <source>
        <dbReference type="EMBL" id="GIF94364.1"/>
    </source>
</evidence>
<evidence type="ECO:0000313" key="2">
    <source>
        <dbReference type="Proteomes" id="UP000619293"/>
    </source>
</evidence>
<dbReference type="AlphaFoldDB" id="A0A8J3K5D7"/>
<accession>A0A8J3K5D7</accession>
<dbReference type="Proteomes" id="UP000619293">
    <property type="component" value="Unassembled WGS sequence"/>
</dbReference>
<sequence>MHDAPAGAQGRRARLAVVDLGGPASPLFHLLQARDPRAGEQVYLVDAVSGDDVVEEGP</sequence>
<name>A0A8J3K5D7_9ACTN</name>
<reference evidence="1 2" key="1">
    <citation type="submission" date="2021-01" db="EMBL/GenBank/DDBJ databases">
        <title>Whole genome shotgun sequence of Catellatospora chokoriensis NBRC 107358.</title>
        <authorList>
            <person name="Komaki H."/>
            <person name="Tamura T."/>
        </authorList>
    </citation>
    <scope>NUCLEOTIDE SEQUENCE [LARGE SCALE GENOMIC DNA]</scope>
    <source>
        <strain evidence="1 2">NBRC 107358</strain>
    </source>
</reference>
<keyword evidence="2" id="KW-1185">Reference proteome</keyword>
<dbReference type="EMBL" id="BONG01000093">
    <property type="protein sequence ID" value="GIF94364.1"/>
    <property type="molecule type" value="Genomic_DNA"/>
</dbReference>
<gene>
    <name evidence="1" type="ORF">Cch02nite_78080</name>
</gene>
<comment type="caution">
    <text evidence="1">The sequence shown here is derived from an EMBL/GenBank/DDBJ whole genome shotgun (WGS) entry which is preliminary data.</text>
</comment>
<dbReference type="RefSeq" id="WP_203736728.1">
    <property type="nucleotide sequence ID" value="NZ_BAAALB010000006.1"/>
</dbReference>
<organism evidence="1 2">
    <name type="scientific">Catellatospora chokoriensis</name>
    <dbReference type="NCBI Taxonomy" id="310353"/>
    <lineage>
        <taxon>Bacteria</taxon>
        <taxon>Bacillati</taxon>
        <taxon>Actinomycetota</taxon>
        <taxon>Actinomycetes</taxon>
        <taxon>Micromonosporales</taxon>
        <taxon>Micromonosporaceae</taxon>
        <taxon>Catellatospora</taxon>
    </lineage>
</organism>
<protein>
    <submittedName>
        <fullName evidence="1">Uncharacterized protein</fullName>
    </submittedName>
</protein>
<proteinExistence type="predicted"/>